<dbReference type="EMBL" id="HG937692">
    <property type="protein sequence ID" value="CDP36820.1"/>
    <property type="molecule type" value="Genomic_DNA"/>
</dbReference>
<dbReference type="PANTHER" id="PTHR48100:SF1">
    <property type="entry name" value="HISTIDINE PHOSPHATASE FAMILY PROTEIN-RELATED"/>
    <property type="match status" value="1"/>
</dbReference>
<keyword evidence="2" id="KW-0413">Isomerase</keyword>
<gene>
    <name evidence="3" type="ORF">GNLVRS02_ARAD1B21736g</name>
</gene>
<dbReference type="SUPFAM" id="SSF53254">
    <property type="entry name" value="Phosphoglycerate mutase-like"/>
    <property type="match status" value="1"/>
</dbReference>
<keyword evidence="1" id="KW-0324">Glycolysis</keyword>
<evidence type="ECO:0000313" key="3">
    <source>
        <dbReference type="EMBL" id="CDP36820.1"/>
    </source>
</evidence>
<dbReference type="Gene3D" id="3.40.50.1240">
    <property type="entry name" value="Phosphoglycerate mutase-like"/>
    <property type="match status" value="1"/>
</dbReference>
<organism evidence="3">
    <name type="scientific">Blastobotrys adeninivorans</name>
    <name type="common">Yeast</name>
    <name type="synonym">Arxula adeninivorans</name>
    <dbReference type="NCBI Taxonomy" id="409370"/>
    <lineage>
        <taxon>Eukaryota</taxon>
        <taxon>Fungi</taxon>
        <taxon>Dikarya</taxon>
        <taxon>Ascomycota</taxon>
        <taxon>Saccharomycotina</taxon>
        <taxon>Dipodascomycetes</taxon>
        <taxon>Dipodascales</taxon>
        <taxon>Trichomonascaceae</taxon>
        <taxon>Blastobotrys</taxon>
    </lineage>
</organism>
<dbReference type="PhylomeDB" id="A0A060T6T1"/>
<dbReference type="CDD" id="cd07067">
    <property type="entry name" value="HP_PGM_like"/>
    <property type="match status" value="1"/>
</dbReference>
<dbReference type="Pfam" id="PF00300">
    <property type="entry name" value="His_Phos_1"/>
    <property type="match status" value="1"/>
</dbReference>
<dbReference type="InterPro" id="IPR050275">
    <property type="entry name" value="PGM_Phosphatase"/>
</dbReference>
<protein>
    <submittedName>
        <fullName evidence="3">ARAD1B21736p</fullName>
    </submittedName>
</protein>
<dbReference type="PANTHER" id="PTHR48100">
    <property type="entry name" value="BROAD-SPECIFICITY PHOSPHATASE YOR283W-RELATED"/>
    <property type="match status" value="1"/>
</dbReference>
<dbReference type="SMART" id="SM00855">
    <property type="entry name" value="PGAM"/>
    <property type="match status" value="1"/>
</dbReference>
<proteinExistence type="predicted"/>
<accession>A0A060T6T1</accession>
<name>A0A060T6T1_BLAAD</name>
<dbReference type="GO" id="GO:0016791">
    <property type="term" value="F:phosphatase activity"/>
    <property type="evidence" value="ECO:0007669"/>
    <property type="project" value="TreeGrafter"/>
</dbReference>
<reference evidence="3" key="2">
    <citation type="submission" date="2014-06" db="EMBL/GenBank/DDBJ databases">
        <title>The complete genome of Blastobotrys (Arxula) adeninivorans LS3 - a yeast of biotechnological interest.</title>
        <authorList>
            <person name="Kunze G."/>
            <person name="Gaillardin C."/>
            <person name="Czernicka M."/>
            <person name="Durrens P."/>
            <person name="Martin T."/>
            <person name="Boer E."/>
            <person name="Gabaldon T."/>
            <person name="Cruz J."/>
            <person name="Talla E."/>
            <person name="Marck C."/>
            <person name="Goffeau A."/>
            <person name="Barbe V."/>
            <person name="Baret P."/>
            <person name="Baronian K."/>
            <person name="Beier S."/>
            <person name="Bleykasten C."/>
            <person name="Bode R."/>
            <person name="Casaregola S."/>
            <person name="Despons L."/>
            <person name="Fairhead C."/>
            <person name="Giersberg M."/>
            <person name="Gierski P."/>
            <person name="Hahnel U."/>
            <person name="Hartmann A."/>
            <person name="Jankowska D."/>
            <person name="Jubin C."/>
            <person name="Jung P."/>
            <person name="Lafontaine I."/>
            <person name="Leh-Louis V."/>
            <person name="Lemaire M."/>
            <person name="Marcet-Houben M."/>
            <person name="Mascher M."/>
            <person name="Morel G."/>
            <person name="Richard G.-F."/>
            <person name="Riechen J."/>
            <person name="Sacerdot C."/>
            <person name="Sarkar A."/>
            <person name="Savel G."/>
            <person name="Schacherer J."/>
            <person name="Sherman D."/>
            <person name="Straub M.-L."/>
            <person name="Stein N."/>
            <person name="Thierry A."/>
            <person name="Trautwein-Schult A."/>
            <person name="Westhof E."/>
            <person name="Worch S."/>
            <person name="Dujon B."/>
            <person name="Souciet J.-L."/>
            <person name="Wincker P."/>
            <person name="Scholz U."/>
            <person name="Neuveglise N."/>
        </authorList>
    </citation>
    <scope>NUCLEOTIDE SEQUENCE</scope>
    <source>
        <strain evidence="3">LS3</strain>
    </source>
</reference>
<evidence type="ECO:0000256" key="1">
    <source>
        <dbReference type="ARBA" id="ARBA00023152"/>
    </source>
</evidence>
<dbReference type="InterPro" id="IPR001345">
    <property type="entry name" value="PG/BPGM_mutase_AS"/>
</dbReference>
<evidence type="ECO:0000256" key="2">
    <source>
        <dbReference type="ARBA" id="ARBA00023235"/>
    </source>
</evidence>
<dbReference type="InterPro" id="IPR029033">
    <property type="entry name" value="His_PPase_superfam"/>
</dbReference>
<dbReference type="AlphaFoldDB" id="A0A060T6T1"/>
<reference evidence="3" key="1">
    <citation type="submission" date="2014-02" db="EMBL/GenBank/DDBJ databases">
        <authorList>
            <person name="Genoscope - CEA"/>
        </authorList>
    </citation>
    <scope>NUCLEOTIDE SEQUENCE</scope>
    <source>
        <strain evidence="3">LS3</strain>
    </source>
</reference>
<dbReference type="PROSITE" id="PS00175">
    <property type="entry name" value="PG_MUTASE"/>
    <property type="match status" value="1"/>
</dbReference>
<dbReference type="InterPro" id="IPR013078">
    <property type="entry name" value="His_Pase_superF_clade-1"/>
</dbReference>
<dbReference type="GO" id="GO:0005737">
    <property type="term" value="C:cytoplasm"/>
    <property type="evidence" value="ECO:0007669"/>
    <property type="project" value="TreeGrafter"/>
</dbReference>
<sequence>MRFTYVVGFFEQCTNRITDEFNYLESDFGRTFDSWATFKQEFEDLVRTQDQNTRYKVLFLSRHGQGNHNFLALKYGFHNIANDESATDPELTALGVDQAKVNNTGWKNQLQKGLPLPSKWYVSPLTRAIDTMLITFDGISDFKRSAPLVVEELREDLDHYYFNKRRSRSYLATRFPMVQFGPSFSEEDELWAHDYDESEAVHDARTAKFLQWLFDHDWNGPQTDSFVSVTTHVGTIESFLRVLNHRPYDVDTGGMVPVVIKATRA</sequence>